<evidence type="ECO:0000313" key="2">
    <source>
        <dbReference type="EMBL" id="XFO66668.1"/>
    </source>
</evidence>
<dbReference type="EMBL" id="CP155573">
    <property type="protein sequence ID" value="XFO66668.1"/>
    <property type="molecule type" value="Genomic_DNA"/>
</dbReference>
<keyword evidence="1" id="KW-1133">Transmembrane helix</keyword>
<feature type="transmembrane region" description="Helical" evidence="1">
    <location>
        <begin position="20"/>
        <end position="39"/>
    </location>
</feature>
<dbReference type="Proteomes" id="UP000216752">
    <property type="component" value="Chromosome"/>
</dbReference>
<gene>
    <name evidence="2" type="ORF">SPSIL_028270</name>
</gene>
<keyword evidence="1" id="KW-0812">Transmembrane</keyword>
<protein>
    <submittedName>
        <fullName evidence="2">Uncharacterized protein</fullName>
    </submittedName>
</protein>
<name>A0ABZ3IMJ8_9FIRM</name>
<evidence type="ECO:0000313" key="3">
    <source>
        <dbReference type="Proteomes" id="UP000216752"/>
    </source>
</evidence>
<proteinExistence type="predicted"/>
<reference evidence="2" key="1">
    <citation type="submission" date="2024-05" db="EMBL/GenBank/DDBJ databases">
        <title>Isolation and characterization of Sporomusa carbonis sp. nov., a carboxydotrophic hydrogenogen in the genus of Sporomusa isolated from a charcoal burning pile.</title>
        <authorList>
            <person name="Boeer T."/>
            <person name="Rosenbaum F."/>
            <person name="Eysell L."/>
            <person name="Mueller V."/>
            <person name="Daniel R."/>
            <person name="Poehlein A."/>
        </authorList>
    </citation>
    <scope>NUCLEOTIDE SEQUENCE [LARGE SCALE GENOMIC DNA]</scope>
    <source>
        <strain evidence="2">DSM 10669</strain>
    </source>
</reference>
<accession>A0ABZ3IMJ8</accession>
<organism evidence="2 3">
    <name type="scientific">Sporomusa silvacetica DSM 10669</name>
    <dbReference type="NCBI Taxonomy" id="1123289"/>
    <lineage>
        <taxon>Bacteria</taxon>
        <taxon>Bacillati</taxon>
        <taxon>Bacillota</taxon>
        <taxon>Negativicutes</taxon>
        <taxon>Selenomonadales</taxon>
        <taxon>Sporomusaceae</taxon>
        <taxon>Sporomusa</taxon>
    </lineage>
</organism>
<sequence>MVITFCWRRFLKRSKLYIKIILLTLIIFYILPALITILLECNNPGLKIRDQHLLEKPLRVMATSNLVDIYIMT</sequence>
<evidence type="ECO:0000256" key="1">
    <source>
        <dbReference type="SAM" id="Phobius"/>
    </source>
</evidence>
<dbReference type="RefSeq" id="WP_094603290.1">
    <property type="nucleotide sequence ID" value="NZ_CP155573.1"/>
</dbReference>
<keyword evidence="1" id="KW-0472">Membrane</keyword>
<keyword evidence="3" id="KW-1185">Reference proteome</keyword>